<feature type="domain" description="Methyltransferase type 11" evidence="1">
    <location>
        <begin position="61"/>
        <end position="156"/>
    </location>
</feature>
<keyword evidence="3" id="KW-1185">Reference proteome</keyword>
<dbReference type="Gene3D" id="3.40.50.150">
    <property type="entry name" value="Vaccinia Virus protein VP39"/>
    <property type="match status" value="1"/>
</dbReference>
<dbReference type="GO" id="GO:0008757">
    <property type="term" value="F:S-adenosylmethionine-dependent methyltransferase activity"/>
    <property type="evidence" value="ECO:0007669"/>
    <property type="project" value="InterPro"/>
</dbReference>
<proteinExistence type="predicted"/>
<sequence>MRNNVEISVKTFYDEIGWIISGNETEDAIRFEDLRENSREYVSKCRLRVLKYIPDFGVNILDMASGPIQYKEYLEYSKNFLFRYCVDLSQGALDQAKAKIGDHGVFICGNFLDIDLKKNFFDCSVSLHTIYHIDKDNQDEVIRKLIDVTKPGKNIIIVYSNPNAFFLNNWIAKGLLRIINRKKREKEGGTVNDLYFYPHPNKWWRRFDEIATIKMVPWRSFDSSTQKLLIPNNKLGKKILKILYYLEERFPKLFCKYGQYPMIILTKRHHDP</sequence>
<reference evidence="2 3" key="1">
    <citation type="submission" date="2018-05" db="EMBL/GenBank/DDBJ databases">
        <title>Draft genome of Methanospirillum lacunae Ki8-1.</title>
        <authorList>
            <person name="Dueholm M.S."/>
            <person name="Nielsen P.H."/>
            <person name="Bakmann L.F."/>
            <person name="Otzen D.E."/>
        </authorList>
    </citation>
    <scope>NUCLEOTIDE SEQUENCE [LARGE SCALE GENOMIC DNA]</scope>
    <source>
        <strain evidence="2 3">Ki8-1</strain>
    </source>
</reference>
<evidence type="ECO:0000313" key="2">
    <source>
        <dbReference type="EMBL" id="PWR70685.1"/>
    </source>
</evidence>
<dbReference type="Proteomes" id="UP000245657">
    <property type="component" value="Unassembled WGS sequence"/>
</dbReference>
<dbReference type="InterPro" id="IPR013216">
    <property type="entry name" value="Methyltransf_11"/>
</dbReference>
<dbReference type="EMBL" id="QGMY01000010">
    <property type="protein sequence ID" value="PWR70685.1"/>
    <property type="molecule type" value="Genomic_DNA"/>
</dbReference>
<protein>
    <recommendedName>
        <fullName evidence="1">Methyltransferase type 11 domain-containing protein</fullName>
    </recommendedName>
</protein>
<evidence type="ECO:0000259" key="1">
    <source>
        <dbReference type="Pfam" id="PF08241"/>
    </source>
</evidence>
<dbReference type="Pfam" id="PF08241">
    <property type="entry name" value="Methyltransf_11"/>
    <property type="match status" value="1"/>
</dbReference>
<dbReference type="AlphaFoldDB" id="A0A2V2MWP7"/>
<accession>A0A2V2MWP7</accession>
<name>A0A2V2MWP7_9EURY</name>
<dbReference type="InterPro" id="IPR029063">
    <property type="entry name" value="SAM-dependent_MTases_sf"/>
</dbReference>
<evidence type="ECO:0000313" key="3">
    <source>
        <dbReference type="Proteomes" id="UP000245657"/>
    </source>
</evidence>
<organism evidence="2 3">
    <name type="scientific">Methanospirillum lacunae</name>
    <dbReference type="NCBI Taxonomy" id="668570"/>
    <lineage>
        <taxon>Archaea</taxon>
        <taxon>Methanobacteriati</taxon>
        <taxon>Methanobacteriota</taxon>
        <taxon>Stenosarchaea group</taxon>
        <taxon>Methanomicrobia</taxon>
        <taxon>Methanomicrobiales</taxon>
        <taxon>Methanospirillaceae</taxon>
        <taxon>Methanospirillum</taxon>
    </lineage>
</organism>
<comment type="caution">
    <text evidence="2">The sequence shown here is derived from an EMBL/GenBank/DDBJ whole genome shotgun (WGS) entry which is preliminary data.</text>
</comment>
<dbReference type="SUPFAM" id="SSF53335">
    <property type="entry name" value="S-adenosyl-L-methionine-dependent methyltransferases"/>
    <property type="match status" value="1"/>
</dbReference>
<gene>
    <name evidence="2" type="ORF">DK846_13830</name>
</gene>